<sequence>MTHEDEDIRLLLTSAVPPLTPPPDRVVEVARRVRRRRQRLIGSAALAVAVVVGLGVGGAQILNGVPSPHTAADSAGQGRWTSCVEAAPEMVTRGFRVPTSEAAALPRLGDDFIPTTVVVCRVERPPVRPDWLLTERRSDDATALAALVAALRRPDAPDNPGFACRAVLQEAPWLALVDADGRWMRPGIPLDSCHDNLPDDFRAAFDALPLTTVATRPVAESDSARAGCSQREVDMTSLAADPEARFVTLPEPFPAGQQVRLCVYYVPKSRQGNGEPLGEFAHGTVLPEDQRAAIEGALRASRPANPCSTRASRFAVLIPLTTSEPRTYVELDGCRRITVRVAPDQRTIGQGDAALIELIDKP</sequence>
<name>A0ABW6VVA1_9ACTN</name>
<feature type="transmembrane region" description="Helical" evidence="1">
    <location>
        <begin position="40"/>
        <end position="62"/>
    </location>
</feature>
<keyword evidence="1" id="KW-1133">Transmembrane helix</keyword>
<gene>
    <name evidence="2" type="ORF">ACFY3B_14835</name>
</gene>
<evidence type="ECO:0000313" key="2">
    <source>
        <dbReference type="EMBL" id="MFF5200872.1"/>
    </source>
</evidence>
<keyword evidence="1" id="KW-0812">Transmembrane</keyword>
<reference evidence="2 3" key="1">
    <citation type="submission" date="2024-10" db="EMBL/GenBank/DDBJ databases">
        <title>The Natural Products Discovery Center: Release of the First 8490 Sequenced Strains for Exploring Actinobacteria Biosynthetic Diversity.</title>
        <authorList>
            <person name="Kalkreuter E."/>
            <person name="Kautsar S.A."/>
            <person name="Yang D."/>
            <person name="Bader C.D."/>
            <person name="Teijaro C.N."/>
            <person name="Fluegel L."/>
            <person name="Davis C.M."/>
            <person name="Simpson J.R."/>
            <person name="Lauterbach L."/>
            <person name="Steele A.D."/>
            <person name="Gui C."/>
            <person name="Meng S."/>
            <person name="Li G."/>
            <person name="Viehrig K."/>
            <person name="Ye F."/>
            <person name="Su P."/>
            <person name="Kiefer A.F."/>
            <person name="Nichols A."/>
            <person name="Cepeda A.J."/>
            <person name="Yan W."/>
            <person name="Fan B."/>
            <person name="Jiang Y."/>
            <person name="Adhikari A."/>
            <person name="Zheng C.-J."/>
            <person name="Schuster L."/>
            <person name="Cowan T.M."/>
            <person name="Smanski M.J."/>
            <person name="Chevrette M.G."/>
            <person name="De Carvalho L.P.S."/>
            <person name="Shen B."/>
        </authorList>
    </citation>
    <scope>NUCLEOTIDE SEQUENCE [LARGE SCALE GENOMIC DNA]</scope>
    <source>
        <strain evidence="2 3">NPDC000140</strain>
    </source>
</reference>
<dbReference type="GeneID" id="95369864"/>
<evidence type="ECO:0000313" key="3">
    <source>
        <dbReference type="Proteomes" id="UP001602287"/>
    </source>
</evidence>
<keyword evidence="3" id="KW-1185">Reference proteome</keyword>
<protein>
    <submittedName>
        <fullName evidence="2">Uncharacterized protein</fullName>
    </submittedName>
</protein>
<keyword evidence="1" id="KW-0472">Membrane</keyword>
<dbReference type="EMBL" id="JBIAZM010000005">
    <property type="protein sequence ID" value="MFF5200872.1"/>
    <property type="molecule type" value="Genomic_DNA"/>
</dbReference>
<proteinExistence type="predicted"/>
<dbReference type="Proteomes" id="UP001602287">
    <property type="component" value="Unassembled WGS sequence"/>
</dbReference>
<dbReference type="RefSeq" id="WP_357637286.1">
    <property type="nucleotide sequence ID" value="NZ_JBEZFX010000005.1"/>
</dbReference>
<evidence type="ECO:0000256" key="1">
    <source>
        <dbReference type="SAM" id="Phobius"/>
    </source>
</evidence>
<comment type="caution">
    <text evidence="2">The sequence shown here is derived from an EMBL/GenBank/DDBJ whole genome shotgun (WGS) entry which is preliminary data.</text>
</comment>
<organism evidence="2 3">
    <name type="scientific">Micromonospora parva</name>
    <dbReference type="NCBI Taxonomy" id="1464048"/>
    <lineage>
        <taxon>Bacteria</taxon>
        <taxon>Bacillati</taxon>
        <taxon>Actinomycetota</taxon>
        <taxon>Actinomycetes</taxon>
        <taxon>Micromonosporales</taxon>
        <taxon>Micromonosporaceae</taxon>
        <taxon>Micromonospora</taxon>
    </lineage>
</organism>
<accession>A0ABW6VVA1</accession>